<organism evidence="2 3">
    <name type="scientific">Synchytrium endobioticum</name>
    <dbReference type="NCBI Taxonomy" id="286115"/>
    <lineage>
        <taxon>Eukaryota</taxon>
        <taxon>Fungi</taxon>
        <taxon>Fungi incertae sedis</taxon>
        <taxon>Chytridiomycota</taxon>
        <taxon>Chytridiomycota incertae sedis</taxon>
        <taxon>Chytridiomycetes</taxon>
        <taxon>Synchytriales</taxon>
        <taxon>Synchytriaceae</taxon>
        <taxon>Synchytrium</taxon>
    </lineage>
</organism>
<dbReference type="AlphaFoldDB" id="A0A507DBW6"/>
<dbReference type="Proteomes" id="UP000320475">
    <property type="component" value="Unassembled WGS sequence"/>
</dbReference>
<feature type="region of interest" description="Disordered" evidence="1">
    <location>
        <begin position="349"/>
        <end position="369"/>
    </location>
</feature>
<evidence type="ECO:0000313" key="3">
    <source>
        <dbReference type="Proteomes" id="UP000320475"/>
    </source>
</evidence>
<gene>
    <name evidence="2" type="ORF">SeLEV6574_g01691</name>
</gene>
<dbReference type="EMBL" id="QEAM01000040">
    <property type="protein sequence ID" value="TPX49073.1"/>
    <property type="molecule type" value="Genomic_DNA"/>
</dbReference>
<name>A0A507DBW6_9FUNG</name>
<accession>A0A507DBW6</accession>
<reference evidence="2 3" key="1">
    <citation type="journal article" date="2019" name="Sci. Rep.">
        <title>Comparative genomics of chytrid fungi reveal insights into the obligate biotrophic and pathogenic lifestyle of Synchytrium endobioticum.</title>
        <authorList>
            <person name="van de Vossenberg B.T.L.H."/>
            <person name="Warris S."/>
            <person name="Nguyen H.D.T."/>
            <person name="van Gent-Pelzer M.P.E."/>
            <person name="Joly D.L."/>
            <person name="van de Geest H.C."/>
            <person name="Bonants P.J.M."/>
            <person name="Smith D.S."/>
            <person name="Levesque C.A."/>
            <person name="van der Lee T.A.J."/>
        </authorList>
    </citation>
    <scope>NUCLEOTIDE SEQUENCE [LARGE SCALE GENOMIC DNA]</scope>
    <source>
        <strain evidence="2 3">LEV6574</strain>
    </source>
</reference>
<proteinExistence type="predicted"/>
<sequence>MSPVAPEEVLIHRDATIYHGAKDPALELLSFKAAKLREIVNKDRVLFDSESNIHQNRLLEMEQKLEAFDLLSSNYLDERPRPDMSTEYLLVLAEYSNALTDWYKHAQRYTTGWSAKLEYIILADKHRLRAILCLLEIERRGVTAHKAVKSVSRSGYVEVTNDAIERALSTQMRSMNIASEFARIDREAESDGQYSGKPDSGLLGTNIKFPFLKRVVDTARRGLRPDILSPGPDATAAETWDIDPYSFDTHIGTDVDDVAHTSDISPEQCAVNDNDPQTCTYSSEIDTIGDETNPSGKAVADGPGQKCPAPYGINYLHLEGPRKLGRFSVTRYDTCLGFQGDRSALPSAGGATHTLPGHSANAPSCRIMK</sequence>
<protein>
    <submittedName>
        <fullName evidence="2">Uncharacterized protein</fullName>
    </submittedName>
</protein>
<evidence type="ECO:0000256" key="1">
    <source>
        <dbReference type="SAM" id="MobiDB-lite"/>
    </source>
</evidence>
<evidence type="ECO:0000313" key="2">
    <source>
        <dbReference type="EMBL" id="TPX49073.1"/>
    </source>
</evidence>
<comment type="caution">
    <text evidence="2">The sequence shown here is derived from an EMBL/GenBank/DDBJ whole genome shotgun (WGS) entry which is preliminary data.</text>
</comment>